<evidence type="ECO:0000313" key="4">
    <source>
        <dbReference type="Proteomes" id="UP000799750"/>
    </source>
</evidence>
<dbReference type="GO" id="GO:0005634">
    <property type="term" value="C:nucleus"/>
    <property type="evidence" value="ECO:0007669"/>
    <property type="project" value="TreeGrafter"/>
</dbReference>
<accession>A0A6A6QWI7</accession>
<dbReference type="Proteomes" id="UP000799750">
    <property type="component" value="Unassembled WGS sequence"/>
</dbReference>
<protein>
    <recommendedName>
        <fullName evidence="5">Sin3-associated polypeptide Sap18</fullName>
    </recommendedName>
</protein>
<dbReference type="Pfam" id="PF06487">
    <property type="entry name" value="SAP18"/>
    <property type="match status" value="1"/>
</dbReference>
<gene>
    <name evidence="3" type="ORF">BU16DRAFT_507527</name>
</gene>
<evidence type="ECO:0000256" key="1">
    <source>
        <dbReference type="ARBA" id="ARBA00009143"/>
    </source>
</evidence>
<keyword evidence="4" id="KW-1185">Reference proteome</keyword>
<dbReference type="Gene3D" id="3.10.20.550">
    <property type="entry name" value="ASAP complex, SAP18 subunit"/>
    <property type="match status" value="1"/>
</dbReference>
<dbReference type="PANTHER" id="PTHR13082:SF0">
    <property type="entry name" value="HISTONE DEACETYLASE COMPLEX SUBUNIT SAP18"/>
    <property type="match status" value="1"/>
</dbReference>
<dbReference type="PANTHER" id="PTHR13082">
    <property type="entry name" value="SAP18"/>
    <property type="match status" value="1"/>
</dbReference>
<evidence type="ECO:0000313" key="3">
    <source>
        <dbReference type="EMBL" id="KAF2496821.1"/>
    </source>
</evidence>
<evidence type="ECO:0000256" key="2">
    <source>
        <dbReference type="SAM" id="MobiDB-lite"/>
    </source>
</evidence>
<organism evidence="3 4">
    <name type="scientific">Lophium mytilinum</name>
    <dbReference type="NCBI Taxonomy" id="390894"/>
    <lineage>
        <taxon>Eukaryota</taxon>
        <taxon>Fungi</taxon>
        <taxon>Dikarya</taxon>
        <taxon>Ascomycota</taxon>
        <taxon>Pezizomycotina</taxon>
        <taxon>Dothideomycetes</taxon>
        <taxon>Pleosporomycetidae</taxon>
        <taxon>Mytilinidiales</taxon>
        <taxon>Mytilinidiaceae</taxon>
        <taxon>Lophium</taxon>
    </lineage>
</organism>
<feature type="compositionally biased region" description="Gly residues" evidence="2">
    <location>
        <begin position="216"/>
        <end position="231"/>
    </location>
</feature>
<dbReference type="OrthoDB" id="440566at2759"/>
<dbReference type="InterPro" id="IPR042534">
    <property type="entry name" value="SAP18_sf"/>
</dbReference>
<dbReference type="AlphaFoldDB" id="A0A6A6QWI7"/>
<comment type="similarity">
    <text evidence="1">Belongs to the SAP18 family.</text>
</comment>
<evidence type="ECO:0008006" key="5">
    <source>
        <dbReference type="Google" id="ProtNLM"/>
    </source>
</evidence>
<dbReference type="EMBL" id="MU004187">
    <property type="protein sequence ID" value="KAF2496821.1"/>
    <property type="molecule type" value="Genomic_DNA"/>
</dbReference>
<dbReference type="InterPro" id="IPR010516">
    <property type="entry name" value="SAP18"/>
</dbReference>
<reference evidence="3" key="1">
    <citation type="journal article" date="2020" name="Stud. Mycol.">
        <title>101 Dothideomycetes genomes: a test case for predicting lifestyles and emergence of pathogens.</title>
        <authorList>
            <person name="Haridas S."/>
            <person name="Albert R."/>
            <person name="Binder M."/>
            <person name="Bloem J."/>
            <person name="Labutti K."/>
            <person name="Salamov A."/>
            <person name="Andreopoulos B."/>
            <person name="Baker S."/>
            <person name="Barry K."/>
            <person name="Bills G."/>
            <person name="Bluhm B."/>
            <person name="Cannon C."/>
            <person name="Castanera R."/>
            <person name="Culley D."/>
            <person name="Daum C."/>
            <person name="Ezra D."/>
            <person name="Gonzalez J."/>
            <person name="Henrissat B."/>
            <person name="Kuo A."/>
            <person name="Liang C."/>
            <person name="Lipzen A."/>
            <person name="Lutzoni F."/>
            <person name="Magnuson J."/>
            <person name="Mondo S."/>
            <person name="Nolan M."/>
            <person name="Ohm R."/>
            <person name="Pangilinan J."/>
            <person name="Park H.-J."/>
            <person name="Ramirez L."/>
            <person name="Alfaro M."/>
            <person name="Sun H."/>
            <person name="Tritt A."/>
            <person name="Yoshinaga Y."/>
            <person name="Zwiers L.-H."/>
            <person name="Turgeon B."/>
            <person name="Goodwin S."/>
            <person name="Spatafora J."/>
            <person name="Crous P."/>
            <person name="Grigoriev I."/>
        </authorList>
    </citation>
    <scope>NUCLEOTIDE SEQUENCE</scope>
    <source>
        <strain evidence="3">CBS 269.34</strain>
    </source>
</reference>
<sequence length="260" mass="27474">MAAPTPKVDRQTTTPFLLKLFYRSGTFHRLEEFSPNNQSPPHLQIYTWPTCTLKELTHLLLTALPSLLPSPAVGTRLAFRLVFPDTKDANRPGPGRYLAKELGSIIVGAGNATYEDLDAADAQNGNETENGAKEDVKEVLSRLEGDADKSLASVRFVIGDYVSCAVFPPLPGGEVAAAPPPLSVPFRGPSGGGYGGRGGMGPRENGFGGRGDYGGFRGRGGPRFEGRGGVPSGEWRRGEVPQGPPGGGGFGRGRGRGRGW</sequence>
<feature type="region of interest" description="Disordered" evidence="2">
    <location>
        <begin position="216"/>
        <end position="260"/>
    </location>
</feature>
<name>A0A6A6QWI7_9PEZI</name>
<proteinExistence type="inferred from homology"/>